<evidence type="ECO:0000256" key="1">
    <source>
        <dbReference type="PIRSR" id="PIRSR640198-1"/>
    </source>
</evidence>
<dbReference type="InterPro" id="IPR040198">
    <property type="entry name" value="Fido_containing"/>
</dbReference>
<dbReference type="Pfam" id="PF02661">
    <property type="entry name" value="Fic"/>
    <property type="match status" value="1"/>
</dbReference>
<evidence type="ECO:0000259" key="3">
    <source>
        <dbReference type="PROSITE" id="PS51459"/>
    </source>
</evidence>
<dbReference type="GO" id="GO:0005524">
    <property type="term" value="F:ATP binding"/>
    <property type="evidence" value="ECO:0007669"/>
    <property type="project" value="UniProtKB-KW"/>
</dbReference>
<evidence type="ECO:0000313" key="4">
    <source>
        <dbReference type="EMBL" id="MPQ43836.1"/>
    </source>
</evidence>
<keyword evidence="2" id="KW-0547">Nucleotide-binding</keyword>
<comment type="caution">
    <text evidence="4">The sequence shown here is derived from an EMBL/GenBank/DDBJ whole genome shotgun (WGS) entry which is preliminary data.</text>
</comment>
<dbReference type="AlphaFoldDB" id="A0A6I1MJY4"/>
<dbReference type="PROSITE" id="PS51459">
    <property type="entry name" value="FIDO"/>
    <property type="match status" value="1"/>
</dbReference>
<name>A0A6I1MJY4_9CLOT</name>
<keyword evidence="5" id="KW-1185">Reference proteome</keyword>
<keyword evidence="2" id="KW-0067">ATP-binding</keyword>
<reference evidence="4 5" key="1">
    <citation type="submission" date="2019-10" db="EMBL/GenBank/DDBJ databases">
        <title>The Genome Sequence of Clostridium tarantellae Isolated from Fish Brain.</title>
        <authorList>
            <person name="Bano L."/>
            <person name="Kiel M."/>
            <person name="Sales G."/>
            <person name="Doxey A.C."/>
            <person name="Mansfield M.J."/>
            <person name="Schiavone M."/>
            <person name="Rossetto O."/>
            <person name="Pirazzini M."/>
            <person name="Dobrindt U."/>
            <person name="Montecucco C."/>
        </authorList>
    </citation>
    <scope>NUCLEOTIDE SEQUENCE [LARGE SCALE GENOMIC DNA]</scope>
    <source>
        <strain evidence="4 5">DSM 3997</strain>
    </source>
</reference>
<dbReference type="PANTHER" id="PTHR13504:SF38">
    <property type="entry name" value="FIDO DOMAIN-CONTAINING PROTEIN"/>
    <property type="match status" value="1"/>
</dbReference>
<gene>
    <name evidence="4" type="ORF">GBZ86_08705</name>
</gene>
<dbReference type="PANTHER" id="PTHR13504">
    <property type="entry name" value="FIDO DOMAIN-CONTAINING PROTEIN DDB_G0283145"/>
    <property type="match status" value="1"/>
</dbReference>
<dbReference type="InterPro" id="IPR036597">
    <property type="entry name" value="Fido-like_dom_sf"/>
</dbReference>
<dbReference type="Proteomes" id="UP000430345">
    <property type="component" value="Unassembled WGS sequence"/>
</dbReference>
<organism evidence="4 5">
    <name type="scientific">Clostridium tarantellae</name>
    <dbReference type="NCBI Taxonomy" id="39493"/>
    <lineage>
        <taxon>Bacteria</taxon>
        <taxon>Bacillati</taxon>
        <taxon>Bacillota</taxon>
        <taxon>Clostridia</taxon>
        <taxon>Eubacteriales</taxon>
        <taxon>Clostridiaceae</taxon>
        <taxon>Clostridium</taxon>
    </lineage>
</organism>
<dbReference type="Gene3D" id="1.10.3290.10">
    <property type="entry name" value="Fido-like domain"/>
    <property type="match status" value="1"/>
</dbReference>
<feature type="binding site" evidence="2">
    <location>
        <begin position="23"/>
        <end position="30"/>
    </location>
    <ligand>
        <name>ATP</name>
        <dbReference type="ChEBI" id="CHEBI:30616"/>
    </ligand>
</feature>
<evidence type="ECO:0000256" key="2">
    <source>
        <dbReference type="PIRSR" id="PIRSR640198-2"/>
    </source>
</evidence>
<feature type="domain" description="Fido" evidence="3">
    <location>
        <begin position="1"/>
        <end position="77"/>
    </location>
</feature>
<feature type="active site" evidence="1">
    <location>
        <position position="19"/>
    </location>
</feature>
<dbReference type="EMBL" id="WHJC01000112">
    <property type="protein sequence ID" value="MPQ43836.1"/>
    <property type="molecule type" value="Genomic_DNA"/>
</dbReference>
<dbReference type="SUPFAM" id="SSF140931">
    <property type="entry name" value="Fic-like"/>
    <property type="match status" value="1"/>
</dbReference>
<sequence length="91" mass="10491">MEKKICLAAEFHFRYVYIHPFIDGNGRSARLLMNLILMRNGYPITVIKTDDREEYMKALESASTKGNINNFVDIVAQAVERSLDTYIYILG</sequence>
<evidence type="ECO:0000313" key="5">
    <source>
        <dbReference type="Proteomes" id="UP000430345"/>
    </source>
</evidence>
<proteinExistence type="predicted"/>
<dbReference type="InterPro" id="IPR003812">
    <property type="entry name" value="Fido"/>
</dbReference>
<protein>
    <recommendedName>
        <fullName evidence="3">Fido domain-containing protein</fullName>
    </recommendedName>
</protein>
<dbReference type="OrthoDB" id="9813719at2"/>
<accession>A0A6I1MJY4</accession>